<protein>
    <submittedName>
        <fullName evidence="2">YjzD family protein</fullName>
    </submittedName>
</protein>
<dbReference type="RefSeq" id="WP_378139193.1">
    <property type="nucleotide sequence ID" value="NZ_JBHSEF010000008.1"/>
</dbReference>
<gene>
    <name evidence="2" type="ORF">ACFO0S_00915</name>
</gene>
<name>A0ABV8US83_9BACL</name>
<keyword evidence="1" id="KW-0812">Transmembrane</keyword>
<evidence type="ECO:0000313" key="3">
    <source>
        <dbReference type="Proteomes" id="UP001595733"/>
    </source>
</evidence>
<dbReference type="Proteomes" id="UP001595733">
    <property type="component" value="Unassembled WGS sequence"/>
</dbReference>
<dbReference type="Pfam" id="PF11151">
    <property type="entry name" value="DUF2929"/>
    <property type="match status" value="1"/>
</dbReference>
<proteinExistence type="predicted"/>
<evidence type="ECO:0000313" key="2">
    <source>
        <dbReference type="EMBL" id="MFC4353622.1"/>
    </source>
</evidence>
<comment type="caution">
    <text evidence="2">The sequence shown here is derived from an EMBL/GenBank/DDBJ whole genome shotgun (WGS) entry which is preliminary data.</text>
</comment>
<reference evidence="3" key="1">
    <citation type="journal article" date="2019" name="Int. J. Syst. Evol. Microbiol.">
        <title>The Global Catalogue of Microorganisms (GCM) 10K type strain sequencing project: providing services to taxonomists for standard genome sequencing and annotation.</title>
        <authorList>
            <consortium name="The Broad Institute Genomics Platform"/>
            <consortium name="The Broad Institute Genome Sequencing Center for Infectious Disease"/>
            <person name="Wu L."/>
            <person name="Ma J."/>
        </authorList>
    </citation>
    <scope>NUCLEOTIDE SEQUENCE [LARGE SCALE GENOMIC DNA]</scope>
    <source>
        <strain evidence="3">CCUG 50353</strain>
    </source>
</reference>
<organism evidence="2 3">
    <name type="scientific">Chryseomicrobium palamuruense</name>
    <dbReference type="NCBI Taxonomy" id="682973"/>
    <lineage>
        <taxon>Bacteria</taxon>
        <taxon>Bacillati</taxon>
        <taxon>Bacillota</taxon>
        <taxon>Bacilli</taxon>
        <taxon>Bacillales</taxon>
        <taxon>Caryophanaceae</taxon>
        <taxon>Chryseomicrobium</taxon>
    </lineage>
</organism>
<accession>A0ABV8US83</accession>
<dbReference type="InterPro" id="IPR021324">
    <property type="entry name" value="DUF2929"/>
</dbReference>
<feature type="transmembrane region" description="Helical" evidence="1">
    <location>
        <begin position="32"/>
        <end position="52"/>
    </location>
</feature>
<keyword evidence="1" id="KW-0472">Membrane</keyword>
<dbReference type="EMBL" id="JBHSEF010000008">
    <property type="protein sequence ID" value="MFC4353622.1"/>
    <property type="molecule type" value="Genomic_DNA"/>
</dbReference>
<keyword evidence="1" id="KW-1133">Transmembrane helix</keyword>
<evidence type="ECO:0000256" key="1">
    <source>
        <dbReference type="SAM" id="Phobius"/>
    </source>
</evidence>
<sequence>MHYVMTLIWTLILVSMLNYVVSAVINVPFVLSNGLIMGVVAAIFIFVIDAILPKVPKNAHH</sequence>
<keyword evidence="3" id="KW-1185">Reference proteome</keyword>